<dbReference type="GO" id="GO:0016757">
    <property type="term" value="F:glycosyltransferase activity"/>
    <property type="evidence" value="ECO:0007669"/>
    <property type="project" value="InterPro"/>
</dbReference>
<proteinExistence type="predicted"/>
<name>A0A2H0W8K4_9BACT</name>
<dbReference type="AlphaFoldDB" id="A0A2H0W8K4"/>
<gene>
    <name evidence="2" type="ORF">COT78_02260</name>
</gene>
<dbReference type="Proteomes" id="UP000231382">
    <property type="component" value="Unassembled WGS sequence"/>
</dbReference>
<dbReference type="InterPro" id="IPR001296">
    <property type="entry name" value="Glyco_trans_1"/>
</dbReference>
<sequence>MKICFLSTSLPRECGIATYTDTVAKAILEIDRSVEIGIIAMNDASYNYPSNVVFQINQDTLANYKNAALFVNDSDYNLVVVEHEFGIYGGVDGSYLLEFLKNVKKPVVITLHTVPISCTVPVKIEAKRSKTRTKLLDKIFQYVDSITVMTETSKKYLTENTNIKQSQVHVVPHGAPVITELQRKGWRLQSGKLGVQNGDFVISTFGLLSPKKGIEYVIKALPKAIKDNPQITIKYFILGRMHPKKSPKYLNFLHKLTLKLGLEKNIVFYSRYLSSSKEIYRYIVNSNVYVTPYYVKEQSSSGTLSYAIGCGCPVISTPYVFAQDLLAQHSVGEIVKFKDPHSISDAITKLIKDPNLLRQYTINSVALGKTIFWPEFSTSFMKLFKSVIKKESSQKKI</sequence>
<organism evidence="2 3">
    <name type="scientific">Candidatus Berkelbacteria bacterium CG10_big_fil_rev_8_21_14_0_10_43_13</name>
    <dbReference type="NCBI Taxonomy" id="1974514"/>
    <lineage>
        <taxon>Bacteria</taxon>
        <taxon>Candidatus Berkelbacteria</taxon>
    </lineage>
</organism>
<dbReference type="PANTHER" id="PTHR12526">
    <property type="entry name" value="GLYCOSYLTRANSFERASE"/>
    <property type="match status" value="1"/>
</dbReference>
<dbReference type="SUPFAM" id="SSF53756">
    <property type="entry name" value="UDP-Glycosyltransferase/glycogen phosphorylase"/>
    <property type="match status" value="1"/>
</dbReference>
<reference evidence="3" key="1">
    <citation type="submission" date="2017-09" db="EMBL/GenBank/DDBJ databases">
        <title>Depth-based differentiation of microbial function through sediment-hosted aquifers and enrichment of novel symbionts in the deep terrestrial subsurface.</title>
        <authorList>
            <person name="Probst A.J."/>
            <person name="Ladd B."/>
            <person name="Jarett J.K."/>
            <person name="Geller-Mcgrath D.E."/>
            <person name="Sieber C.M.K."/>
            <person name="Emerson J.B."/>
            <person name="Anantharaman K."/>
            <person name="Thomas B.C."/>
            <person name="Malmstrom R."/>
            <person name="Stieglmeier M."/>
            <person name="Klingl A."/>
            <person name="Woyke T."/>
            <person name="Ryan C.M."/>
            <person name="Banfield J.F."/>
        </authorList>
    </citation>
    <scope>NUCLEOTIDE SEQUENCE [LARGE SCALE GENOMIC DNA]</scope>
</reference>
<dbReference type="EMBL" id="PEZW01000016">
    <property type="protein sequence ID" value="PIS07678.1"/>
    <property type="molecule type" value="Genomic_DNA"/>
</dbReference>
<dbReference type="Gene3D" id="3.40.50.2000">
    <property type="entry name" value="Glycogen Phosphorylase B"/>
    <property type="match status" value="2"/>
</dbReference>
<evidence type="ECO:0000259" key="1">
    <source>
        <dbReference type="Pfam" id="PF00534"/>
    </source>
</evidence>
<dbReference type="Pfam" id="PF00534">
    <property type="entry name" value="Glycos_transf_1"/>
    <property type="match status" value="1"/>
</dbReference>
<dbReference type="PANTHER" id="PTHR12526:SF572">
    <property type="entry name" value="BLL5144 PROTEIN"/>
    <property type="match status" value="1"/>
</dbReference>
<evidence type="ECO:0000313" key="3">
    <source>
        <dbReference type="Proteomes" id="UP000231382"/>
    </source>
</evidence>
<comment type="caution">
    <text evidence="2">The sequence shown here is derived from an EMBL/GenBank/DDBJ whole genome shotgun (WGS) entry which is preliminary data.</text>
</comment>
<protein>
    <recommendedName>
        <fullName evidence="1">Glycosyl transferase family 1 domain-containing protein</fullName>
    </recommendedName>
</protein>
<evidence type="ECO:0000313" key="2">
    <source>
        <dbReference type="EMBL" id="PIS07678.1"/>
    </source>
</evidence>
<feature type="domain" description="Glycosyl transferase family 1" evidence="1">
    <location>
        <begin position="191"/>
        <end position="362"/>
    </location>
</feature>
<accession>A0A2H0W8K4</accession>